<gene>
    <name evidence="6" type="primary">PLEST000454</name>
    <name evidence="6" type="ORF">PLESTB_000045100</name>
</gene>
<evidence type="ECO:0000256" key="2">
    <source>
        <dbReference type="ARBA" id="ARBA00022737"/>
    </source>
</evidence>
<dbReference type="PANTHER" id="PTHR19961">
    <property type="entry name" value="FIMBRIN/PLASTIN"/>
    <property type="match status" value="1"/>
</dbReference>
<dbReference type="GO" id="GO:0051015">
    <property type="term" value="F:actin filament binding"/>
    <property type="evidence" value="ECO:0007669"/>
    <property type="project" value="InterPro"/>
</dbReference>
<accession>A0A9W6EXF4</accession>
<feature type="region of interest" description="Disordered" evidence="4">
    <location>
        <begin position="720"/>
        <end position="772"/>
    </location>
</feature>
<feature type="region of interest" description="Disordered" evidence="4">
    <location>
        <begin position="618"/>
        <end position="645"/>
    </location>
</feature>
<dbReference type="GO" id="GO:0005884">
    <property type="term" value="C:actin filament"/>
    <property type="evidence" value="ECO:0007669"/>
    <property type="project" value="TreeGrafter"/>
</dbReference>
<dbReference type="InterPro" id="IPR039959">
    <property type="entry name" value="Fimbrin/Plastin"/>
</dbReference>
<feature type="region of interest" description="Disordered" evidence="4">
    <location>
        <begin position="305"/>
        <end position="334"/>
    </location>
</feature>
<proteinExistence type="predicted"/>
<keyword evidence="7" id="KW-1185">Reference proteome</keyword>
<feature type="region of interest" description="Disordered" evidence="4">
    <location>
        <begin position="479"/>
        <end position="535"/>
    </location>
</feature>
<dbReference type="EMBL" id="BRXU01000001">
    <property type="protein sequence ID" value="GLC47971.1"/>
    <property type="molecule type" value="Genomic_DNA"/>
</dbReference>
<protein>
    <recommendedName>
        <fullName evidence="5">Calponin-homology (CH) domain-containing protein</fullName>
    </recommendedName>
</protein>
<feature type="domain" description="Calponin-homology (CH)" evidence="5">
    <location>
        <begin position="79"/>
        <end position="201"/>
    </location>
</feature>
<reference evidence="6 7" key="1">
    <citation type="journal article" date="2023" name="Commun. Biol.">
        <title>Reorganization of the ancestral sex-determining regions during the evolution of trioecy in Pleodorina starrii.</title>
        <authorList>
            <person name="Takahashi K."/>
            <person name="Suzuki S."/>
            <person name="Kawai-Toyooka H."/>
            <person name="Yamamoto K."/>
            <person name="Hamaji T."/>
            <person name="Ootsuki R."/>
            <person name="Yamaguchi H."/>
            <person name="Kawachi M."/>
            <person name="Higashiyama T."/>
            <person name="Nozaki H."/>
        </authorList>
    </citation>
    <scope>NUCLEOTIDE SEQUENCE [LARGE SCALE GENOMIC DNA]</scope>
    <source>
        <strain evidence="6 7">NIES-4479</strain>
    </source>
</reference>
<evidence type="ECO:0000256" key="3">
    <source>
        <dbReference type="ARBA" id="ARBA00023203"/>
    </source>
</evidence>
<feature type="compositionally biased region" description="Low complexity" evidence="4">
    <location>
        <begin position="216"/>
        <end position="240"/>
    </location>
</feature>
<name>A0A9W6EXF4_9CHLO</name>
<dbReference type="SMART" id="SM00033">
    <property type="entry name" value="CH"/>
    <property type="match status" value="3"/>
</dbReference>
<feature type="region of interest" description="Disordered" evidence="4">
    <location>
        <begin position="680"/>
        <end position="705"/>
    </location>
</feature>
<dbReference type="GO" id="GO:0032432">
    <property type="term" value="C:actin filament bundle"/>
    <property type="evidence" value="ECO:0007669"/>
    <property type="project" value="TreeGrafter"/>
</dbReference>
<dbReference type="PANTHER" id="PTHR19961:SF18">
    <property type="entry name" value="FI19014P1"/>
    <property type="match status" value="1"/>
</dbReference>
<organism evidence="6 7">
    <name type="scientific">Pleodorina starrii</name>
    <dbReference type="NCBI Taxonomy" id="330485"/>
    <lineage>
        <taxon>Eukaryota</taxon>
        <taxon>Viridiplantae</taxon>
        <taxon>Chlorophyta</taxon>
        <taxon>core chlorophytes</taxon>
        <taxon>Chlorophyceae</taxon>
        <taxon>CS clade</taxon>
        <taxon>Chlamydomonadales</taxon>
        <taxon>Volvocaceae</taxon>
        <taxon>Pleodorina</taxon>
    </lineage>
</organism>
<evidence type="ECO:0000313" key="7">
    <source>
        <dbReference type="Proteomes" id="UP001165080"/>
    </source>
</evidence>
<keyword evidence="3" id="KW-0009">Actin-binding</keyword>
<feature type="compositionally biased region" description="Gly residues" evidence="4">
    <location>
        <begin position="742"/>
        <end position="753"/>
    </location>
</feature>
<dbReference type="PROSITE" id="PS50021">
    <property type="entry name" value="CH"/>
    <property type="match status" value="3"/>
</dbReference>
<dbReference type="GO" id="GO:0051639">
    <property type="term" value="P:actin filament network formation"/>
    <property type="evidence" value="ECO:0007669"/>
    <property type="project" value="TreeGrafter"/>
</dbReference>
<dbReference type="GO" id="GO:0051017">
    <property type="term" value="P:actin filament bundle assembly"/>
    <property type="evidence" value="ECO:0007669"/>
    <property type="project" value="InterPro"/>
</dbReference>
<dbReference type="Gene3D" id="1.10.418.10">
    <property type="entry name" value="Calponin-like domain"/>
    <property type="match status" value="3"/>
</dbReference>
<feature type="domain" description="Calponin-homology (CH)" evidence="5">
    <location>
        <begin position="772"/>
        <end position="884"/>
    </location>
</feature>
<evidence type="ECO:0000259" key="5">
    <source>
        <dbReference type="PROSITE" id="PS50021"/>
    </source>
</evidence>
<evidence type="ECO:0000256" key="4">
    <source>
        <dbReference type="SAM" id="MobiDB-lite"/>
    </source>
</evidence>
<dbReference type="InterPro" id="IPR001715">
    <property type="entry name" value="CH_dom"/>
</dbReference>
<dbReference type="Proteomes" id="UP001165080">
    <property type="component" value="Unassembled WGS sequence"/>
</dbReference>
<dbReference type="CDD" id="cd21220">
    <property type="entry name" value="CH_PLS_FIM_rpt4"/>
    <property type="match status" value="1"/>
</dbReference>
<dbReference type="SUPFAM" id="SSF47576">
    <property type="entry name" value="Calponin-homology domain, CH-domain"/>
    <property type="match status" value="2"/>
</dbReference>
<sequence length="1150" mass="117233">MSLLLALLRSPRTPATSRNRRDNGPHEIYTELGVFHRRDTELVELCSAAAPPTPATREVPGGNASPSLPSESRGEEHIRQSASNLRDWVPIEVALALEYLTSSSAISVSVHEAFERLLWSGTVLCKLLSLALPGSLDERAVNESDGGLDVTASAALENFQLCHSCAQAQGCDVQGLTIEQLHSCEASYVTDFVLEILRVSTVQAIPAADRQPLVSPAPHTPRTAAAAASSAGGPAWGRAAPQRDGQAPSGHLNLHVPVNGGTAAAAAGEASGCAGQCPAIPQGTAAARRAAAGLERWVLQLVGTESPEPWSSSGSGSSSSSSPPGSSAPATPAVAPGASPFLHVASVPALQLSPGLFPTGGSAPGPLRRSWTVTGPTPSGCGRPAKDLLPRFDGRAAASCGGGEAAAAVGPSCVAAPADLGTPTSVGSASRSERQVQDRALAGGSTAAGAADSEVVCANEPDPVGVAVWERLAALLSRPANGGVGTGASRAAPSSQLAEGPPGSASQGPPQASLARSGTLGQAPAGPRLEVPGATAVDDHDDEQARWAAAAAALSAAFAAAPTPGSPLPALRAEHLQCRHPGLRSLLLARALLAFCRHRDGPLAPSTAAAVTATDAARASNGSGSCGSGDSQDGSGTASPSSGTAGAEAAEGAAAAAAAAAAVAAAAAAAAKMLPAASPAPPLPPLRHTPSASGNPLRRHHSTSARQPMDILSEHNLLVQQEHQQREIRRQQRQQQHRSGGGERPGPGVGTAGGETKAVLWSGDGDDEEGEDQEERVLRRWLNSLDPGIHVASLFELEVTTGWPLLLALEAIQPGCVPWSDAFRPPFKEKLRKILSVQNCNLVIEVCTRQLAMPPLVNIGGLDLALGQRRATLSLVFQMMRHHMGMLLGLAAPNPPASPHYTAAAAVAGTPNHHHQLAHGHSFGHGFSHGYGYGHDASPHGHLPMQLPVAPSPQRGTRAYVEVEKAVLAWANAKLTEAALAAAAAAPTVTAADSGDAAAAAAVVAPRAPFTPLASFSDKRLGEGRVLLQLLAAICPRSVNPKYVLPGRNEEERGSNARYLLSCARKLGCVIFLAWEDVVAARPNLLLFLLASFMALDRKRAGAAAAAMDATAMTPPPVTVVTAAVAAVLGGEVTAGPRVWATQAPAGPPV</sequence>
<feature type="region of interest" description="Disordered" evidence="4">
    <location>
        <begin position="51"/>
        <end position="79"/>
    </location>
</feature>
<dbReference type="InterPro" id="IPR036872">
    <property type="entry name" value="CH_dom_sf"/>
</dbReference>
<dbReference type="Pfam" id="PF00307">
    <property type="entry name" value="CH"/>
    <property type="match status" value="2"/>
</dbReference>
<keyword evidence="2" id="KW-0677">Repeat</keyword>
<evidence type="ECO:0000313" key="6">
    <source>
        <dbReference type="EMBL" id="GLC47971.1"/>
    </source>
</evidence>
<feature type="region of interest" description="Disordered" evidence="4">
    <location>
        <begin position="212"/>
        <end position="255"/>
    </location>
</feature>
<comment type="caution">
    <text evidence="6">The sequence shown here is derived from an EMBL/GenBank/DDBJ whole genome shotgun (WGS) entry which is preliminary data.</text>
</comment>
<feature type="domain" description="Calponin-homology (CH)" evidence="5">
    <location>
        <begin position="961"/>
        <end position="1098"/>
    </location>
</feature>
<evidence type="ECO:0000256" key="1">
    <source>
        <dbReference type="ARBA" id="ARBA00011385"/>
    </source>
</evidence>
<dbReference type="GO" id="GO:0005737">
    <property type="term" value="C:cytoplasm"/>
    <property type="evidence" value="ECO:0007669"/>
    <property type="project" value="TreeGrafter"/>
</dbReference>
<feature type="region of interest" description="Disordered" evidence="4">
    <location>
        <begin position="360"/>
        <end position="385"/>
    </location>
</feature>
<feature type="compositionally biased region" description="Low complexity" evidence="4">
    <location>
        <begin position="500"/>
        <end position="513"/>
    </location>
</feature>
<dbReference type="AlphaFoldDB" id="A0A9W6EXF4"/>
<comment type="subunit">
    <text evidence="1">Interacts with F-actin.</text>
</comment>